<accession>A0A7C3KG61</accession>
<dbReference type="GO" id="GO:0005829">
    <property type="term" value="C:cytosol"/>
    <property type="evidence" value="ECO:0007669"/>
    <property type="project" value="TreeGrafter"/>
</dbReference>
<dbReference type="InterPro" id="IPR014419">
    <property type="entry name" value="HutZ"/>
</dbReference>
<dbReference type="SUPFAM" id="SSF50475">
    <property type="entry name" value="FMN-binding split barrel"/>
    <property type="match status" value="1"/>
</dbReference>
<evidence type="ECO:0000256" key="1">
    <source>
        <dbReference type="ARBA" id="ARBA00023002"/>
    </source>
</evidence>
<dbReference type="PANTHER" id="PTHR35176">
    <property type="entry name" value="HEME OXYGENASE HI_0854-RELATED"/>
    <property type="match status" value="1"/>
</dbReference>
<proteinExistence type="predicted"/>
<protein>
    <submittedName>
        <fullName evidence="3">HugZ family protein</fullName>
    </submittedName>
</protein>
<dbReference type="InterPro" id="IPR012349">
    <property type="entry name" value="Split_barrel_FMN-bd"/>
</dbReference>
<organism evidence="3">
    <name type="scientific">Oscillatoriales cyanobacterium SpSt-418</name>
    <dbReference type="NCBI Taxonomy" id="2282169"/>
    <lineage>
        <taxon>Bacteria</taxon>
        <taxon>Bacillati</taxon>
        <taxon>Cyanobacteriota</taxon>
        <taxon>Cyanophyceae</taxon>
        <taxon>Oscillatoriophycideae</taxon>
        <taxon>Oscillatoriales</taxon>
    </lineage>
</organism>
<reference evidence="3" key="1">
    <citation type="journal article" date="2020" name="mSystems">
        <title>Genome- and Community-Level Interaction Insights into Carbon Utilization and Element Cycling Functions of Hydrothermarchaeota in Hydrothermal Sediment.</title>
        <authorList>
            <person name="Zhou Z."/>
            <person name="Liu Y."/>
            <person name="Xu W."/>
            <person name="Pan J."/>
            <person name="Luo Z.H."/>
            <person name="Li M."/>
        </authorList>
    </citation>
    <scope>NUCLEOTIDE SEQUENCE [LARGE SCALE GENOMIC DNA]</scope>
    <source>
        <strain evidence="3">SpSt-418</strain>
    </source>
</reference>
<evidence type="ECO:0000313" key="3">
    <source>
        <dbReference type="EMBL" id="HFM99530.1"/>
    </source>
</evidence>
<dbReference type="Gene3D" id="2.30.110.10">
    <property type="entry name" value="Electron Transport, Fmn-binding Protein, Chain A"/>
    <property type="match status" value="1"/>
</dbReference>
<dbReference type="InterPro" id="IPR052019">
    <property type="entry name" value="F420H2_bilvrd_red/Heme_oxyg"/>
</dbReference>
<comment type="caution">
    <text evidence="3">The sequence shown here is derived from an EMBL/GenBank/DDBJ whole genome shotgun (WGS) entry which is preliminary data.</text>
</comment>
<evidence type="ECO:0000259" key="2">
    <source>
        <dbReference type="Pfam" id="PF01243"/>
    </source>
</evidence>
<keyword evidence="1" id="KW-0560">Oxidoreductase</keyword>
<dbReference type="Pfam" id="PF01243">
    <property type="entry name" value="PNPOx_N"/>
    <property type="match status" value="1"/>
</dbReference>
<name>A0A7C3KG61_9CYAN</name>
<feature type="domain" description="Pyridoxamine 5'-phosphate oxidase N-terminal" evidence="2">
    <location>
        <begin position="8"/>
        <end position="139"/>
    </location>
</feature>
<dbReference type="GO" id="GO:0016627">
    <property type="term" value="F:oxidoreductase activity, acting on the CH-CH group of donors"/>
    <property type="evidence" value="ECO:0007669"/>
    <property type="project" value="TreeGrafter"/>
</dbReference>
<dbReference type="InterPro" id="IPR011576">
    <property type="entry name" value="Pyridox_Oxase_N"/>
</dbReference>
<dbReference type="GO" id="GO:0070967">
    <property type="term" value="F:coenzyme F420 binding"/>
    <property type="evidence" value="ECO:0007669"/>
    <property type="project" value="TreeGrafter"/>
</dbReference>
<dbReference type="PANTHER" id="PTHR35176:SF6">
    <property type="entry name" value="HEME OXYGENASE HI_0854-RELATED"/>
    <property type="match status" value="1"/>
</dbReference>
<gene>
    <name evidence="3" type="ORF">ENR64_17555</name>
</gene>
<dbReference type="AlphaFoldDB" id="A0A7C3KG61"/>
<dbReference type="EMBL" id="DSRU01000254">
    <property type="protein sequence ID" value="HFM99530.1"/>
    <property type="molecule type" value="Genomic_DNA"/>
</dbReference>
<sequence length="162" mass="17865">MSLEKVQAEYAGFIDLFRSVVLCTVSADGAPDASYAPFVVDAAKTFYIFVSGLSTHTTNLAATGKASILLIEDEAQTTEIFARRRLSFTCQATLLPRETPEWEAIAEQFQAKFGELISMLRSLPDFRIYQLKPQSGRFVVGFGAAYQITGDNLSQLQHLRGS</sequence>
<dbReference type="PIRSF" id="PIRSF004633">
    <property type="entry name" value="UCP_PLP_oxd"/>
    <property type="match status" value="1"/>
</dbReference>